<keyword evidence="1" id="KW-1133">Transmembrane helix</keyword>
<gene>
    <name evidence="2" type="ORF">ACGRVM_06410</name>
</gene>
<dbReference type="Proteomes" id="UP001607157">
    <property type="component" value="Unassembled WGS sequence"/>
</dbReference>
<dbReference type="EMBL" id="JBIHMM010000001">
    <property type="protein sequence ID" value="MFH0253516.1"/>
    <property type="molecule type" value="Genomic_DNA"/>
</dbReference>
<protein>
    <submittedName>
        <fullName evidence="2">Ferric reductase</fullName>
    </submittedName>
</protein>
<feature type="transmembrane region" description="Helical" evidence="1">
    <location>
        <begin position="36"/>
        <end position="61"/>
    </location>
</feature>
<evidence type="ECO:0000313" key="2">
    <source>
        <dbReference type="EMBL" id="MFH0253516.1"/>
    </source>
</evidence>
<dbReference type="RefSeq" id="WP_377167361.1">
    <property type="nucleotide sequence ID" value="NZ_JBHTJC010000001.1"/>
</dbReference>
<feature type="transmembrane region" description="Helical" evidence="1">
    <location>
        <begin position="145"/>
        <end position="165"/>
    </location>
</feature>
<keyword evidence="1" id="KW-0472">Membrane</keyword>
<reference evidence="2 3" key="1">
    <citation type="submission" date="2024-10" db="EMBL/GenBank/DDBJ databases">
        <authorList>
            <person name="Yang X.-N."/>
        </authorList>
    </citation>
    <scope>NUCLEOTIDE SEQUENCE [LARGE SCALE GENOMIC DNA]</scope>
    <source>
        <strain evidence="2 3">CAU 1059</strain>
    </source>
</reference>
<evidence type="ECO:0000256" key="1">
    <source>
        <dbReference type="SAM" id="Phobius"/>
    </source>
</evidence>
<keyword evidence="1" id="KW-0812">Transmembrane</keyword>
<name>A0ABW7I5R8_9RHOB</name>
<feature type="transmembrane region" description="Helical" evidence="1">
    <location>
        <begin position="171"/>
        <end position="194"/>
    </location>
</feature>
<comment type="caution">
    <text evidence="2">The sequence shown here is derived from an EMBL/GenBank/DDBJ whole genome shotgun (WGS) entry which is preliminary data.</text>
</comment>
<feature type="transmembrane region" description="Helical" evidence="1">
    <location>
        <begin position="73"/>
        <end position="95"/>
    </location>
</feature>
<evidence type="ECO:0000313" key="3">
    <source>
        <dbReference type="Proteomes" id="UP001607157"/>
    </source>
</evidence>
<accession>A0ABW7I5R8</accession>
<feature type="transmembrane region" description="Helical" evidence="1">
    <location>
        <begin position="115"/>
        <end position="133"/>
    </location>
</feature>
<sequence>MRPAFRNALWVLAVCVIPVSAGLSLTSPLLQWRSGIYIAAGFAGVVAMCLLAVQPLLAAGYLPGLSRYRMRRVHGIVGALLIAAIAVHVGGLWLTSPPDVVDALTFSSPTPFSDWGVIAMWAALAAALLVALRRRLGMQRRVWRPVHAALAGLTVGASAAHAMLIDGTMESISKAALCALAVVVTVAAFADLGVWRRGSQRGANVQDESQKTG</sequence>
<proteinExistence type="predicted"/>
<keyword evidence="3" id="KW-1185">Reference proteome</keyword>
<organism evidence="2 3">
    <name type="scientific">Roseovarius aquimarinus</name>
    <dbReference type="NCBI Taxonomy" id="1229156"/>
    <lineage>
        <taxon>Bacteria</taxon>
        <taxon>Pseudomonadati</taxon>
        <taxon>Pseudomonadota</taxon>
        <taxon>Alphaproteobacteria</taxon>
        <taxon>Rhodobacterales</taxon>
        <taxon>Roseobacteraceae</taxon>
        <taxon>Roseovarius</taxon>
    </lineage>
</organism>